<name>A0AAW1CTT5_9HEMI</name>
<feature type="chain" id="PRO_5043754853" evidence="1">
    <location>
        <begin position="20"/>
        <end position="222"/>
    </location>
</feature>
<evidence type="ECO:0000313" key="3">
    <source>
        <dbReference type="Proteomes" id="UP001461498"/>
    </source>
</evidence>
<dbReference type="AlphaFoldDB" id="A0AAW1CTT5"/>
<organism evidence="2 3">
    <name type="scientific">Rhynocoris fuscipes</name>
    <dbReference type="NCBI Taxonomy" id="488301"/>
    <lineage>
        <taxon>Eukaryota</taxon>
        <taxon>Metazoa</taxon>
        <taxon>Ecdysozoa</taxon>
        <taxon>Arthropoda</taxon>
        <taxon>Hexapoda</taxon>
        <taxon>Insecta</taxon>
        <taxon>Pterygota</taxon>
        <taxon>Neoptera</taxon>
        <taxon>Paraneoptera</taxon>
        <taxon>Hemiptera</taxon>
        <taxon>Heteroptera</taxon>
        <taxon>Panheteroptera</taxon>
        <taxon>Cimicomorpha</taxon>
        <taxon>Reduviidae</taxon>
        <taxon>Harpactorinae</taxon>
        <taxon>Harpactorini</taxon>
        <taxon>Rhynocoris</taxon>
    </lineage>
</organism>
<evidence type="ECO:0000313" key="2">
    <source>
        <dbReference type="EMBL" id="KAK9499665.1"/>
    </source>
</evidence>
<proteinExistence type="predicted"/>
<reference evidence="2 3" key="1">
    <citation type="submission" date="2022-12" db="EMBL/GenBank/DDBJ databases">
        <title>Chromosome-level genome assembly of true bugs.</title>
        <authorList>
            <person name="Ma L."/>
            <person name="Li H."/>
        </authorList>
    </citation>
    <scope>NUCLEOTIDE SEQUENCE [LARGE SCALE GENOMIC DNA]</scope>
    <source>
        <strain evidence="2">Lab_2022b</strain>
    </source>
</reference>
<keyword evidence="1" id="KW-0732">Signal</keyword>
<dbReference type="Proteomes" id="UP001461498">
    <property type="component" value="Unassembled WGS sequence"/>
</dbReference>
<sequence>MRCALVYLLLSVFAAELRADQVVINAAVDKLLEEAKIILHARGQDKIQVPNIDKTIHKTLFGKVQVTGEFHSNGGLFQDTASLHRTGDVTMNAQGNTLTLSASMGLSKLAIDFAHYSFKLLAIHSEGSIHAECDQNAISAEIAIVHNGAKCTVDLHHAHIDSLGQFNVKMNGPDQLNEVGSLLFTWILNTFNDNLRAVINSHIESAIRDSLKKVDLCKMIPH</sequence>
<protein>
    <submittedName>
        <fullName evidence="2">Uncharacterized protein</fullName>
    </submittedName>
</protein>
<dbReference type="EMBL" id="JAPXFL010000011">
    <property type="protein sequence ID" value="KAK9499665.1"/>
    <property type="molecule type" value="Genomic_DNA"/>
</dbReference>
<feature type="signal peptide" evidence="1">
    <location>
        <begin position="1"/>
        <end position="19"/>
    </location>
</feature>
<dbReference type="Gene3D" id="3.15.10.50">
    <property type="match status" value="1"/>
</dbReference>
<accession>A0AAW1CTT5</accession>
<gene>
    <name evidence="2" type="ORF">O3M35_002672</name>
</gene>
<evidence type="ECO:0000256" key="1">
    <source>
        <dbReference type="SAM" id="SignalP"/>
    </source>
</evidence>
<keyword evidence="3" id="KW-1185">Reference proteome</keyword>
<dbReference type="InterPro" id="IPR038602">
    <property type="entry name" value="Mite_allergen_7_sf"/>
</dbReference>
<dbReference type="Pfam" id="PF16984">
    <property type="entry name" value="Grp7_allergen"/>
    <property type="match status" value="1"/>
</dbReference>
<comment type="caution">
    <text evidence="2">The sequence shown here is derived from an EMBL/GenBank/DDBJ whole genome shotgun (WGS) entry which is preliminary data.</text>
</comment>
<dbReference type="InterPro" id="IPR020234">
    <property type="entry name" value="Mite_allergen_group-7"/>
</dbReference>